<reference evidence="4" key="1">
    <citation type="submission" date="2021-01" db="EMBL/GenBank/DDBJ databases">
        <authorList>
            <person name="Corre E."/>
            <person name="Pelletier E."/>
            <person name="Niang G."/>
            <person name="Scheremetjew M."/>
            <person name="Finn R."/>
            <person name="Kale V."/>
            <person name="Holt S."/>
            <person name="Cochrane G."/>
            <person name="Meng A."/>
            <person name="Brown T."/>
            <person name="Cohen L."/>
        </authorList>
    </citation>
    <scope>NUCLEOTIDE SEQUENCE</scope>
    <source>
        <strain evidence="4">SAG 63-3</strain>
    </source>
</reference>
<feature type="repeat" description="WD" evidence="3">
    <location>
        <begin position="163"/>
        <end position="197"/>
    </location>
</feature>
<gene>
    <name evidence="4" type="ORF">PPAR00522_LOCUS22621</name>
</gene>
<dbReference type="PANTHER" id="PTHR19879:SF9">
    <property type="entry name" value="TRANSCRIPTION INITIATION FACTOR TFIID SUBUNIT 5"/>
    <property type="match status" value="1"/>
</dbReference>
<name>A0A7S0YU27_9CHLO</name>
<feature type="repeat" description="WD" evidence="3">
    <location>
        <begin position="9"/>
        <end position="50"/>
    </location>
</feature>
<dbReference type="SUPFAM" id="SSF50978">
    <property type="entry name" value="WD40 repeat-like"/>
    <property type="match status" value="1"/>
</dbReference>
<evidence type="ECO:0000313" key="4">
    <source>
        <dbReference type="EMBL" id="CAD8793865.1"/>
    </source>
</evidence>
<protein>
    <recommendedName>
        <fullName evidence="5">Anaphase-promoting complex subunit 4 WD40 domain-containing protein</fullName>
    </recommendedName>
</protein>
<evidence type="ECO:0000256" key="1">
    <source>
        <dbReference type="ARBA" id="ARBA00022574"/>
    </source>
</evidence>
<dbReference type="PROSITE" id="PS50082">
    <property type="entry name" value="WD_REPEATS_2"/>
    <property type="match status" value="6"/>
</dbReference>
<dbReference type="PROSITE" id="PS50294">
    <property type="entry name" value="WD_REPEATS_REGION"/>
    <property type="match status" value="4"/>
</dbReference>
<dbReference type="CDD" id="cd00200">
    <property type="entry name" value="WD40"/>
    <property type="match status" value="1"/>
</dbReference>
<dbReference type="Pfam" id="PF00400">
    <property type="entry name" value="WD40"/>
    <property type="match status" value="6"/>
</dbReference>
<evidence type="ECO:0000256" key="3">
    <source>
        <dbReference type="PROSITE-ProRule" id="PRU00221"/>
    </source>
</evidence>
<dbReference type="AlphaFoldDB" id="A0A7S0YU27"/>
<dbReference type="Gene3D" id="2.130.10.10">
    <property type="entry name" value="YVTN repeat-like/Quinoprotein amine dehydrogenase"/>
    <property type="match status" value="1"/>
</dbReference>
<dbReference type="InterPro" id="IPR015943">
    <property type="entry name" value="WD40/YVTN_repeat-like_dom_sf"/>
</dbReference>
<dbReference type="InterPro" id="IPR020472">
    <property type="entry name" value="WD40_PAC1"/>
</dbReference>
<evidence type="ECO:0008006" key="5">
    <source>
        <dbReference type="Google" id="ProtNLM"/>
    </source>
</evidence>
<evidence type="ECO:0000256" key="2">
    <source>
        <dbReference type="ARBA" id="ARBA00022737"/>
    </source>
</evidence>
<dbReference type="PROSITE" id="PS00678">
    <property type="entry name" value="WD_REPEATS_1"/>
    <property type="match status" value="2"/>
</dbReference>
<proteinExistence type="predicted"/>
<keyword evidence="1 3" id="KW-0853">WD repeat</keyword>
<feature type="repeat" description="WD" evidence="3">
    <location>
        <begin position="57"/>
        <end position="97"/>
    </location>
</feature>
<feature type="repeat" description="WD" evidence="3">
    <location>
        <begin position="198"/>
        <end position="239"/>
    </location>
</feature>
<keyword evidence="2" id="KW-0677">Repeat</keyword>
<organism evidence="4">
    <name type="scientific">Polytomella parva</name>
    <dbReference type="NCBI Taxonomy" id="51329"/>
    <lineage>
        <taxon>Eukaryota</taxon>
        <taxon>Viridiplantae</taxon>
        <taxon>Chlorophyta</taxon>
        <taxon>core chlorophytes</taxon>
        <taxon>Chlorophyceae</taxon>
        <taxon>CS clade</taxon>
        <taxon>Chlamydomonadales</taxon>
        <taxon>Chlamydomonadaceae</taxon>
        <taxon>Polytomella</taxon>
    </lineage>
</organism>
<dbReference type="EMBL" id="HBFM01034748">
    <property type="protein sequence ID" value="CAD8793865.1"/>
    <property type="molecule type" value="Transcribed_RNA"/>
</dbReference>
<sequence length="318" mass="34870">MKLTKVAEKEAHDDGIWTCCWVPGTNSLLTGSVDESVKRWRVQSAGDSQEVIEEYKHDGHTLGCMSLDVSDHGYAASSSLDSMIRVWDVEDKTRSIAIFESAPTETWAVAFGPSTEEGRHIATAGGTRNSVVIWKLGKTEIASELQVPPSTESRVSSRKEYFVMSTTYSPNYKFVASGSMDGTVSLWDVQSGSFYGKCEGHFKPVRSIKFTPDSKFLLTACDDMQVHLYDVATLTLVESFSGHESWALSVAPHPTAETFATSGADGHVRLWSLRTRSCVQTLDNAHADQAWSLAWNSEGSQLASVGDDKKLNIYSFSG</sequence>
<dbReference type="PRINTS" id="PR00320">
    <property type="entry name" value="GPROTEINBRPT"/>
</dbReference>
<accession>A0A7S0YU27</accession>
<dbReference type="InterPro" id="IPR019775">
    <property type="entry name" value="WD40_repeat_CS"/>
</dbReference>
<dbReference type="InterPro" id="IPR001680">
    <property type="entry name" value="WD40_rpt"/>
</dbReference>
<feature type="repeat" description="WD" evidence="3">
    <location>
        <begin position="283"/>
        <end position="318"/>
    </location>
</feature>
<feature type="repeat" description="WD" evidence="3">
    <location>
        <begin position="240"/>
        <end position="281"/>
    </location>
</feature>
<dbReference type="PANTHER" id="PTHR19879">
    <property type="entry name" value="TRANSCRIPTION INITIATION FACTOR TFIID"/>
    <property type="match status" value="1"/>
</dbReference>
<dbReference type="InterPro" id="IPR036322">
    <property type="entry name" value="WD40_repeat_dom_sf"/>
</dbReference>
<dbReference type="SMART" id="SM00320">
    <property type="entry name" value="WD40"/>
    <property type="match status" value="7"/>
</dbReference>